<proteinExistence type="predicted"/>
<dbReference type="Pfam" id="PF09581">
    <property type="entry name" value="Spore_III_AF"/>
    <property type="match status" value="1"/>
</dbReference>
<feature type="transmembrane region" description="Helical" evidence="1">
    <location>
        <begin position="36"/>
        <end position="54"/>
    </location>
</feature>
<dbReference type="EMBL" id="DVFW01000006">
    <property type="protein sequence ID" value="HIQ79819.1"/>
    <property type="molecule type" value="Genomic_DNA"/>
</dbReference>
<keyword evidence="1" id="KW-0812">Transmembrane</keyword>
<dbReference type="InterPro" id="IPR014245">
    <property type="entry name" value="Spore_III_AF"/>
</dbReference>
<gene>
    <name evidence="2" type="ORF">IAD32_00860</name>
</gene>
<evidence type="ECO:0000313" key="2">
    <source>
        <dbReference type="EMBL" id="HIQ79819.1"/>
    </source>
</evidence>
<accession>A0A9D1CU76</accession>
<dbReference type="AlphaFoldDB" id="A0A9D1CU76"/>
<dbReference type="Proteomes" id="UP000886787">
    <property type="component" value="Unassembled WGS sequence"/>
</dbReference>
<reference evidence="2" key="1">
    <citation type="submission" date="2020-10" db="EMBL/GenBank/DDBJ databases">
        <authorList>
            <person name="Gilroy R."/>
        </authorList>
    </citation>
    <scope>NUCLEOTIDE SEQUENCE</scope>
    <source>
        <strain evidence="2">ChiSjej1B19-3389</strain>
    </source>
</reference>
<organism evidence="2 3">
    <name type="scientific">Candidatus Scatavimonas merdigallinarum</name>
    <dbReference type="NCBI Taxonomy" id="2840914"/>
    <lineage>
        <taxon>Bacteria</taxon>
        <taxon>Bacillati</taxon>
        <taxon>Bacillota</taxon>
        <taxon>Clostridia</taxon>
        <taxon>Eubacteriales</taxon>
        <taxon>Oscillospiraceae</taxon>
        <taxon>Oscillospiraceae incertae sedis</taxon>
        <taxon>Candidatus Scatavimonas</taxon>
    </lineage>
</organism>
<keyword evidence="1" id="KW-0472">Membrane</keyword>
<evidence type="ECO:0000313" key="3">
    <source>
        <dbReference type="Proteomes" id="UP000886787"/>
    </source>
</evidence>
<feature type="transmembrane region" description="Helical" evidence="1">
    <location>
        <begin position="6"/>
        <end position="24"/>
    </location>
</feature>
<keyword evidence="1" id="KW-1133">Transmembrane helix</keyword>
<evidence type="ECO:0000256" key="1">
    <source>
        <dbReference type="SAM" id="Phobius"/>
    </source>
</evidence>
<name>A0A9D1CU76_9FIRM</name>
<comment type="caution">
    <text evidence="2">The sequence shown here is derived from an EMBL/GenBank/DDBJ whole genome shotgun (WGS) entry which is preliminary data.</text>
</comment>
<sequence length="164" mass="17596">MDAVASWAIAICICAAAGLLLELMAPNGAMDKILRFVLGAFMLCAVLFPAGNMVQGINRQLQSIDFDSSTSTRFSEKVEEQSQQVAKTSVISLVEACIEKTGAEAEKIELTMDSGEDGRISIILVTVSVKPEYKEQQLKIKASIEEELGLDTKIKIVEGGNLAG</sequence>
<protein>
    <submittedName>
        <fullName evidence="2">Stage III sporulation protein AF</fullName>
    </submittedName>
</protein>
<reference evidence="2" key="2">
    <citation type="journal article" date="2021" name="PeerJ">
        <title>Extensive microbial diversity within the chicken gut microbiome revealed by metagenomics and culture.</title>
        <authorList>
            <person name="Gilroy R."/>
            <person name="Ravi A."/>
            <person name="Getino M."/>
            <person name="Pursley I."/>
            <person name="Horton D.L."/>
            <person name="Alikhan N.F."/>
            <person name="Baker D."/>
            <person name="Gharbi K."/>
            <person name="Hall N."/>
            <person name="Watson M."/>
            <person name="Adriaenssens E.M."/>
            <person name="Foster-Nyarko E."/>
            <person name="Jarju S."/>
            <person name="Secka A."/>
            <person name="Antonio M."/>
            <person name="Oren A."/>
            <person name="Chaudhuri R.R."/>
            <person name="La Ragione R."/>
            <person name="Hildebrand F."/>
            <person name="Pallen M.J."/>
        </authorList>
    </citation>
    <scope>NUCLEOTIDE SEQUENCE</scope>
    <source>
        <strain evidence="2">ChiSjej1B19-3389</strain>
    </source>
</reference>